<keyword evidence="3" id="KW-0812">Transmembrane</keyword>
<evidence type="ECO:0000313" key="6">
    <source>
        <dbReference type="Proteomes" id="UP000005408"/>
    </source>
</evidence>
<keyword evidence="1" id="KW-0732">Signal</keyword>
<evidence type="ECO:0000256" key="1">
    <source>
        <dbReference type="ARBA" id="ARBA00022729"/>
    </source>
</evidence>
<dbReference type="PROSITE" id="PS51233">
    <property type="entry name" value="VWFD"/>
    <property type="match status" value="1"/>
</dbReference>
<keyword evidence="6" id="KW-1185">Reference proteome</keyword>
<keyword evidence="3" id="KW-0472">Membrane</keyword>
<organism evidence="5 6">
    <name type="scientific">Magallana gigas</name>
    <name type="common">Pacific oyster</name>
    <name type="synonym">Crassostrea gigas</name>
    <dbReference type="NCBI Taxonomy" id="29159"/>
    <lineage>
        <taxon>Eukaryota</taxon>
        <taxon>Metazoa</taxon>
        <taxon>Spiralia</taxon>
        <taxon>Lophotrochozoa</taxon>
        <taxon>Mollusca</taxon>
        <taxon>Bivalvia</taxon>
        <taxon>Autobranchia</taxon>
        <taxon>Pteriomorphia</taxon>
        <taxon>Ostreida</taxon>
        <taxon>Ostreoidea</taxon>
        <taxon>Ostreidae</taxon>
        <taxon>Magallana</taxon>
    </lineage>
</organism>
<keyword evidence="3" id="KW-1133">Transmembrane helix</keyword>
<feature type="transmembrane region" description="Helical" evidence="3">
    <location>
        <begin position="929"/>
        <end position="952"/>
    </location>
</feature>
<reference evidence="5" key="1">
    <citation type="submission" date="2022-08" db="UniProtKB">
        <authorList>
            <consortium name="EnsemblMetazoa"/>
        </authorList>
    </citation>
    <scope>IDENTIFICATION</scope>
    <source>
        <strain evidence="5">05x7-T-G4-1.051#20</strain>
    </source>
</reference>
<dbReference type="GO" id="GO:0005576">
    <property type="term" value="C:extracellular region"/>
    <property type="evidence" value="ECO:0007669"/>
    <property type="project" value="TreeGrafter"/>
</dbReference>
<keyword evidence="2" id="KW-1015">Disulfide bond</keyword>
<dbReference type="EnsemblMetazoa" id="G34796.1">
    <property type="protein sequence ID" value="G34796.1:cds"/>
    <property type="gene ID" value="G34796"/>
</dbReference>
<name>A0A8W8MVJ9_MAGGI</name>
<dbReference type="AlphaFoldDB" id="A0A8W8MVJ9"/>
<protein>
    <recommendedName>
        <fullName evidence="4">VWFD domain-containing protein</fullName>
    </recommendedName>
</protein>
<sequence>MRRNDSPLCDKYLIPQKGAWYKSWEDLVTNATHPFSCGTEMGIWMNGSIPLQGEGVVERQACVPGMMSDCDFVIKILVENCGKHKMYFLKPPSLCPAAYCFGYGEKESPPSVTVERPTVTYFMKIIQGFRTYEELQFSCIFTPLNDSTLFYQIYWYINGQLLLITDPKQWNEIAETNLTTTNGLTALNVKFACSVSVKRKPNQQGGPLSEISNLFFAGIQATLEKKKMVRGGMGIIHFVLSVPFPCIFENVQDSSPPESCFLSVELLTPTSNDCESKIAAVQSCAYHIKRTTWNKNHSFTIQHIDNGGYELLRDYTIRYRTNFQNMTRNMLLWNNIDLPEIKVYVEEPATLWKGLSCYAHSDPHMRTFENQKYDNQNPGTYTMYYSNDTNGNTMEVQTKVTRCNYGAPHQVFCVCALAVRAAGDVFLIDRCTRRKRFGYRSCKDGLLDVWKSDEFNYKIVYPSGTTVKARLWIYENIDVMEIEIFPTSSDVQNTQGLCNKLGSKNFYARNGKISTIADFAKSWIVDDSENLISMSDKKVMSLKSQKRTAYFCTCNKTNGTKSSNITICDKKMSVSCDLKKQVEVSSKSTCSVRSKRSVSSKFSFVPDNTQYSFERKKRSKDTNNMQMTPGQARDFCNTFMNKSEAFKACSIIPSVRPEDAIDDCILDVQLTNSTIWAEVSREGLKSICAKELNQNNTLWRSKAKNVAHQIMTIMCPNECSFNGECDNGTCTCYHGFGAADCSRRLSDPPDVIGVNIDNGGICEKSDCSNAIISGDMFLDISSLTCKMTHFGVSKNGIFNFHESYLVSGAHNTISDIQCPLPNLRLRRSVDQNDFVSGYKIAISNNAEDFSSTHFLYILDSVCQDTLNISGQLKFALKDDFCFINGRCVQSGSQDGSNSCNYCNVKFNAFDWSLKMDTEECKKNTVTTTIWPICVAFALFAIIVMAALVIVWINKRKESCHRKFQIVMPPTPNSYFTSSNKKFTNYLMKKK</sequence>
<proteinExistence type="predicted"/>
<dbReference type="Proteomes" id="UP000005408">
    <property type="component" value="Unassembled WGS sequence"/>
</dbReference>
<evidence type="ECO:0000259" key="4">
    <source>
        <dbReference type="PROSITE" id="PS51233"/>
    </source>
</evidence>
<dbReference type="GO" id="GO:0005102">
    <property type="term" value="F:signaling receptor binding"/>
    <property type="evidence" value="ECO:0007669"/>
    <property type="project" value="TreeGrafter"/>
</dbReference>
<dbReference type="PANTHER" id="PTHR14949:SF54">
    <property type="entry name" value="VWFD DOMAIN-CONTAINING PROTEIN"/>
    <property type="match status" value="1"/>
</dbReference>
<dbReference type="GO" id="GO:0009986">
    <property type="term" value="C:cell surface"/>
    <property type="evidence" value="ECO:0007669"/>
    <property type="project" value="TreeGrafter"/>
</dbReference>
<evidence type="ECO:0000256" key="2">
    <source>
        <dbReference type="ARBA" id="ARBA00023157"/>
    </source>
</evidence>
<evidence type="ECO:0000313" key="5">
    <source>
        <dbReference type="EnsemblMetazoa" id="G34796.1:cds"/>
    </source>
</evidence>
<feature type="domain" description="VWFD" evidence="4">
    <location>
        <begin position="355"/>
        <end position="531"/>
    </location>
</feature>
<dbReference type="PANTHER" id="PTHR14949">
    <property type="entry name" value="EGF-LIKE-DOMAIN, MULTIPLE 7, 8"/>
    <property type="match status" value="1"/>
</dbReference>
<accession>A0A8W8MVJ9</accession>
<dbReference type="Gene3D" id="2.10.25.10">
    <property type="entry name" value="Laminin"/>
    <property type="match status" value="1"/>
</dbReference>
<dbReference type="InterPro" id="IPR058727">
    <property type="entry name" value="Helical_Vwde"/>
</dbReference>
<evidence type="ECO:0000256" key="3">
    <source>
        <dbReference type="SAM" id="Phobius"/>
    </source>
</evidence>
<dbReference type="Pfam" id="PF26129">
    <property type="entry name" value="Vwde"/>
    <property type="match status" value="1"/>
</dbReference>
<dbReference type="InterPro" id="IPR001846">
    <property type="entry name" value="VWF_type-D"/>
</dbReference>
<dbReference type="InterPro" id="IPR050969">
    <property type="entry name" value="Dev_Signal_Modulators"/>
</dbReference>